<evidence type="ECO:0000313" key="10">
    <source>
        <dbReference type="EMBL" id="KAF1690418.1"/>
    </source>
</evidence>
<keyword evidence="2 8" id="KW-0963">Cytoplasm</keyword>
<dbReference type="GO" id="GO:0032267">
    <property type="term" value="F:tRNA(Ile)-lysidine synthase activity"/>
    <property type="evidence" value="ECO:0007669"/>
    <property type="project" value="UniProtKB-EC"/>
</dbReference>
<dbReference type="Gene3D" id="3.40.50.620">
    <property type="entry name" value="HUPs"/>
    <property type="match status" value="1"/>
</dbReference>
<dbReference type="InterPro" id="IPR011063">
    <property type="entry name" value="TilS/TtcA_N"/>
</dbReference>
<comment type="similarity">
    <text evidence="8">Belongs to the tRNA(Ile)-lysidine synthase family.</text>
</comment>
<dbReference type="RefSeq" id="WP_162123458.1">
    <property type="nucleotide sequence ID" value="NZ_PDWK01000006.1"/>
</dbReference>
<evidence type="ECO:0000313" key="11">
    <source>
        <dbReference type="Proteomes" id="UP000717981"/>
    </source>
</evidence>
<dbReference type="Proteomes" id="UP000717981">
    <property type="component" value="Unassembled WGS sequence"/>
</dbReference>
<dbReference type="AlphaFoldDB" id="A0A921P2S1"/>
<dbReference type="EC" id="6.3.4.19" evidence="8"/>
<evidence type="ECO:0000256" key="8">
    <source>
        <dbReference type="HAMAP-Rule" id="MF_01161"/>
    </source>
</evidence>
<dbReference type="SMART" id="SM00977">
    <property type="entry name" value="TilS_C"/>
    <property type="match status" value="1"/>
</dbReference>
<protein>
    <recommendedName>
        <fullName evidence="8">tRNA(Ile)-lysidine synthase</fullName>
        <ecNumber evidence="8">6.3.4.19</ecNumber>
    </recommendedName>
    <alternativeName>
        <fullName evidence="8">tRNA(Ile)-2-lysyl-cytidine synthase</fullName>
    </alternativeName>
    <alternativeName>
        <fullName evidence="8">tRNA(Ile)-lysidine synthetase</fullName>
    </alternativeName>
</protein>
<dbReference type="InterPro" id="IPR012796">
    <property type="entry name" value="Lysidine-tRNA-synth_C"/>
</dbReference>
<dbReference type="InterPro" id="IPR014729">
    <property type="entry name" value="Rossmann-like_a/b/a_fold"/>
</dbReference>
<dbReference type="NCBIfam" id="TIGR02432">
    <property type="entry name" value="lysidine_TilS_N"/>
    <property type="match status" value="1"/>
</dbReference>
<reference evidence="10" key="1">
    <citation type="submission" date="2017-10" db="EMBL/GenBank/DDBJ databases">
        <title>Whole genome sequencing of members of genus Pseudoxanthomonas.</title>
        <authorList>
            <person name="Kumar S."/>
            <person name="Bansal K."/>
            <person name="Kaur A."/>
            <person name="Patil P."/>
            <person name="Sharma S."/>
            <person name="Patil P.B."/>
        </authorList>
    </citation>
    <scope>NUCLEOTIDE SEQUENCE</scope>
    <source>
        <strain evidence="10">DSM 22914</strain>
    </source>
</reference>
<dbReference type="Pfam" id="PF01171">
    <property type="entry name" value="ATP_bind_3"/>
    <property type="match status" value="1"/>
</dbReference>
<gene>
    <name evidence="8 10" type="primary">tilS</name>
    <name evidence="10" type="ORF">CR938_02290</name>
</gene>
<dbReference type="SUPFAM" id="SSF82829">
    <property type="entry name" value="MesJ substrate recognition domain-like"/>
    <property type="match status" value="1"/>
</dbReference>
<comment type="subcellular location">
    <subcellularLocation>
        <location evidence="1 8">Cytoplasm</location>
    </subcellularLocation>
</comment>
<dbReference type="PANTHER" id="PTHR43033">
    <property type="entry name" value="TRNA(ILE)-LYSIDINE SYNTHASE-RELATED"/>
    <property type="match status" value="1"/>
</dbReference>
<keyword evidence="5 8" id="KW-0547">Nucleotide-binding</keyword>
<comment type="function">
    <text evidence="8">Ligates lysine onto the cytidine present at position 34 of the AUA codon-specific tRNA(Ile) that contains the anticodon CAU, in an ATP-dependent manner. Cytidine is converted to lysidine, thus changing the amino acid specificity of the tRNA from methionine to isoleucine.</text>
</comment>
<dbReference type="GO" id="GO:0006400">
    <property type="term" value="P:tRNA modification"/>
    <property type="evidence" value="ECO:0007669"/>
    <property type="project" value="UniProtKB-UniRule"/>
</dbReference>
<dbReference type="Pfam" id="PF09179">
    <property type="entry name" value="TilS"/>
    <property type="match status" value="1"/>
</dbReference>
<sequence>MDDTAPPAPALPLDLPAQATGAFVAACSGGLDSVVLLHRLAAEPAVRARGLRAVHVHHGLQAGADAWADHCRQLADALQVPLQVERVQVPRDSGLGLEAAARQARYEALARALAPGEVLATAHHQDDQAETFLLRALRASGPEGLGAMRPLRRFAGGWHWRPLLEVPRATLEAYARAHGLAWVEDPSNALADPDRNFLRLQVLPLLRRRWPHAAAALSRSAALSAAADALLKAGDQALLPAVAGTGPGTLSVRALLAQPPARRARLLRLRGRARGLPPLPARGLERIEADLLHARADAQPCFDWAGARVQRWRDLLHAGPLRAPLPEDWHTDWDGRAPLDLPDGGRLWLEGDAAAAGFDAPLRVRARRGGERIRRPGRAPGRALKHVLQERGVPPWRRAHLPLLADAAGRILAAGDVAVATELAAWLAARGLRLAWCAPGDAPCLDPPPAGAA</sequence>
<proteinExistence type="inferred from homology"/>
<dbReference type="GO" id="GO:0005737">
    <property type="term" value="C:cytoplasm"/>
    <property type="evidence" value="ECO:0007669"/>
    <property type="project" value="UniProtKB-SubCell"/>
</dbReference>
<comment type="caution">
    <text evidence="10">The sequence shown here is derived from an EMBL/GenBank/DDBJ whole genome shotgun (WGS) entry which is preliminary data.</text>
</comment>
<dbReference type="Gene3D" id="1.20.59.20">
    <property type="match status" value="1"/>
</dbReference>
<dbReference type="InterPro" id="IPR012094">
    <property type="entry name" value="tRNA_Ile_lys_synt"/>
</dbReference>
<dbReference type="CDD" id="cd01992">
    <property type="entry name" value="TilS_N"/>
    <property type="match status" value="1"/>
</dbReference>
<dbReference type="NCBIfam" id="TIGR02433">
    <property type="entry name" value="lysidine_TilS_C"/>
    <property type="match status" value="1"/>
</dbReference>
<evidence type="ECO:0000256" key="6">
    <source>
        <dbReference type="ARBA" id="ARBA00022840"/>
    </source>
</evidence>
<evidence type="ECO:0000256" key="2">
    <source>
        <dbReference type="ARBA" id="ARBA00022490"/>
    </source>
</evidence>
<dbReference type="Pfam" id="PF11734">
    <property type="entry name" value="TilS_C"/>
    <property type="match status" value="1"/>
</dbReference>
<feature type="domain" description="Lysidine-tRNA(Ile) synthetase C-terminal" evidence="9">
    <location>
        <begin position="362"/>
        <end position="436"/>
    </location>
</feature>
<accession>A0A921P2S1</accession>
<keyword evidence="11" id="KW-1185">Reference proteome</keyword>
<comment type="domain">
    <text evidence="8">The N-terminal region contains the highly conserved SGGXDS motif, predicted to be a P-loop motif involved in ATP binding.</text>
</comment>
<name>A0A921P2S1_9GAMM</name>
<dbReference type="HAMAP" id="MF_01161">
    <property type="entry name" value="tRNA_Ile_lys_synt"/>
    <property type="match status" value="1"/>
</dbReference>
<comment type="catalytic activity">
    <reaction evidence="7 8">
        <text>cytidine(34) in tRNA(Ile2) + L-lysine + ATP = lysidine(34) in tRNA(Ile2) + AMP + diphosphate + H(+)</text>
        <dbReference type="Rhea" id="RHEA:43744"/>
        <dbReference type="Rhea" id="RHEA-COMP:10625"/>
        <dbReference type="Rhea" id="RHEA-COMP:10670"/>
        <dbReference type="ChEBI" id="CHEBI:15378"/>
        <dbReference type="ChEBI" id="CHEBI:30616"/>
        <dbReference type="ChEBI" id="CHEBI:32551"/>
        <dbReference type="ChEBI" id="CHEBI:33019"/>
        <dbReference type="ChEBI" id="CHEBI:82748"/>
        <dbReference type="ChEBI" id="CHEBI:83665"/>
        <dbReference type="ChEBI" id="CHEBI:456215"/>
        <dbReference type="EC" id="6.3.4.19"/>
    </reaction>
</comment>
<keyword evidence="3 8" id="KW-0436">Ligase</keyword>
<evidence type="ECO:0000256" key="1">
    <source>
        <dbReference type="ARBA" id="ARBA00004496"/>
    </source>
</evidence>
<dbReference type="PANTHER" id="PTHR43033:SF1">
    <property type="entry name" value="TRNA(ILE)-LYSIDINE SYNTHASE-RELATED"/>
    <property type="match status" value="1"/>
</dbReference>
<evidence type="ECO:0000259" key="9">
    <source>
        <dbReference type="SMART" id="SM00977"/>
    </source>
</evidence>
<evidence type="ECO:0000256" key="4">
    <source>
        <dbReference type="ARBA" id="ARBA00022694"/>
    </source>
</evidence>
<evidence type="ECO:0000256" key="5">
    <source>
        <dbReference type="ARBA" id="ARBA00022741"/>
    </source>
</evidence>
<evidence type="ECO:0000256" key="7">
    <source>
        <dbReference type="ARBA" id="ARBA00048539"/>
    </source>
</evidence>
<dbReference type="EMBL" id="PDWK01000006">
    <property type="protein sequence ID" value="KAF1690418.1"/>
    <property type="molecule type" value="Genomic_DNA"/>
</dbReference>
<dbReference type="SUPFAM" id="SSF52402">
    <property type="entry name" value="Adenine nucleotide alpha hydrolases-like"/>
    <property type="match status" value="1"/>
</dbReference>
<evidence type="ECO:0000256" key="3">
    <source>
        <dbReference type="ARBA" id="ARBA00022598"/>
    </source>
</evidence>
<keyword evidence="4 8" id="KW-0819">tRNA processing</keyword>
<dbReference type="SUPFAM" id="SSF56037">
    <property type="entry name" value="PheT/TilS domain"/>
    <property type="match status" value="1"/>
</dbReference>
<dbReference type="InterPro" id="IPR015262">
    <property type="entry name" value="tRNA_Ile_lys_synt_subst-bd"/>
</dbReference>
<dbReference type="OrthoDB" id="9807403at2"/>
<feature type="binding site" evidence="8">
    <location>
        <begin position="28"/>
        <end position="33"/>
    </location>
    <ligand>
        <name>ATP</name>
        <dbReference type="ChEBI" id="CHEBI:30616"/>
    </ligand>
</feature>
<dbReference type="InterPro" id="IPR012795">
    <property type="entry name" value="tRNA_Ile_lys_synt_N"/>
</dbReference>
<dbReference type="GO" id="GO:0005524">
    <property type="term" value="F:ATP binding"/>
    <property type="evidence" value="ECO:0007669"/>
    <property type="project" value="UniProtKB-UniRule"/>
</dbReference>
<keyword evidence="6 8" id="KW-0067">ATP-binding</keyword>
<organism evidence="10 11">
    <name type="scientific">Pseudoxanthomonas taiwanensis</name>
    <dbReference type="NCBI Taxonomy" id="176598"/>
    <lineage>
        <taxon>Bacteria</taxon>
        <taxon>Pseudomonadati</taxon>
        <taxon>Pseudomonadota</taxon>
        <taxon>Gammaproteobacteria</taxon>
        <taxon>Lysobacterales</taxon>
        <taxon>Lysobacteraceae</taxon>
        <taxon>Pseudoxanthomonas</taxon>
    </lineage>
</organism>